<reference evidence="7 8" key="1">
    <citation type="journal article" date="2013" name="Curr. Biol.">
        <title>The Genome of the Foraminiferan Reticulomyxa filosa.</title>
        <authorList>
            <person name="Glockner G."/>
            <person name="Hulsmann N."/>
            <person name="Schleicher M."/>
            <person name="Noegel A.A."/>
            <person name="Eichinger L."/>
            <person name="Gallinger C."/>
            <person name="Pawlowski J."/>
            <person name="Sierra R."/>
            <person name="Euteneuer U."/>
            <person name="Pillet L."/>
            <person name="Moustafa A."/>
            <person name="Platzer M."/>
            <person name="Groth M."/>
            <person name="Szafranski K."/>
            <person name="Schliwa M."/>
        </authorList>
    </citation>
    <scope>NUCLEOTIDE SEQUENCE [LARGE SCALE GENOMIC DNA]</scope>
</reference>
<dbReference type="EMBL" id="ASPP01011544">
    <property type="protein sequence ID" value="ETO21522.1"/>
    <property type="molecule type" value="Genomic_DNA"/>
</dbReference>
<keyword evidence="8" id="KW-1185">Reference proteome</keyword>
<evidence type="ECO:0000256" key="1">
    <source>
        <dbReference type="ARBA" id="ARBA00022723"/>
    </source>
</evidence>
<evidence type="ECO:0000256" key="5">
    <source>
        <dbReference type="SAM" id="Phobius"/>
    </source>
</evidence>
<keyword evidence="5" id="KW-1133">Transmembrane helix</keyword>
<gene>
    <name evidence="7" type="ORF">RFI_15677</name>
</gene>
<protein>
    <recommendedName>
        <fullName evidence="6">RanBP2-type domain-containing protein</fullName>
    </recommendedName>
</protein>
<evidence type="ECO:0000256" key="3">
    <source>
        <dbReference type="ARBA" id="ARBA00022833"/>
    </source>
</evidence>
<evidence type="ECO:0000313" key="8">
    <source>
        <dbReference type="Proteomes" id="UP000023152"/>
    </source>
</evidence>
<comment type="caution">
    <text evidence="7">The sequence shown here is derived from an EMBL/GenBank/DDBJ whole genome shotgun (WGS) entry which is preliminary data.</text>
</comment>
<feature type="non-terminal residue" evidence="7">
    <location>
        <position position="1"/>
    </location>
</feature>
<dbReference type="AlphaFoldDB" id="X6N893"/>
<organism evidence="7 8">
    <name type="scientific">Reticulomyxa filosa</name>
    <dbReference type="NCBI Taxonomy" id="46433"/>
    <lineage>
        <taxon>Eukaryota</taxon>
        <taxon>Sar</taxon>
        <taxon>Rhizaria</taxon>
        <taxon>Retaria</taxon>
        <taxon>Foraminifera</taxon>
        <taxon>Monothalamids</taxon>
        <taxon>Reticulomyxidae</taxon>
        <taxon>Reticulomyxa</taxon>
    </lineage>
</organism>
<dbReference type="Proteomes" id="UP000023152">
    <property type="component" value="Unassembled WGS sequence"/>
</dbReference>
<feature type="transmembrane region" description="Helical" evidence="5">
    <location>
        <begin position="58"/>
        <end position="79"/>
    </location>
</feature>
<evidence type="ECO:0000256" key="2">
    <source>
        <dbReference type="ARBA" id="ARBA00022771"/>
    </source>
</evidence>
<proteinExistence type="predicted"/>
<keyword evidence="1" id="KW-0479">Metal-binding</keyword>
<evidence type="ECO:0000256" key="4">
    <source>
        <dbReference type="PROSITE-ProRule" id="PRU00322"/>
    </source>
</evidence>
<dbReference type="InterPro" id="IPR036443">
    <property type="entry name" value="Znf_RanBP2_sf"/>
</dbReference>
<keyword evidence="5" id="KW-0472">Membrane</keyword>
<accession>X6N893</accession>
<evidence type="ECO:0000313" key="7">
    <source>
        <dbReference type="EMBL" id="ETO21522.1"/>
    </source>
</evidence>
<feature type="domain" description="RanBP2-type" evidence="6">
    <location>
        <begin position="409"/>
        <end position="438"/>
    </location>
</feature>
<dbReference type="Gene3D" id="4.10.1060.10">
    <property type="entry name" value="Zinc finger, RanBP2-type"/>
    <property type="match status" value="1"/>
</dbReference>
<keyword evidence="5" id="KW-0812">Transmembrane</keyword>
<dbReference type="PROSITE" id="PS01358">
    <property type="entry name" value="ZF_RANBP2_1"/>
    <property type="match status" value="1"/>
</dbReference>
<name>X6N893_RETFI</name>
<feature type="transmembrane region" description="Helical" evidence="5">
    <location>
        <begin position="12"/>
        <end position="38"/>
    </location>
</feature>
<dbReference type="SUPFAM" id="SSF90209">
    <property type="entry name" value="Ran binding protein zinc finger-like"/>
    <property type="match status" value="1"/>
</dbReference>
<keyword evidence="3" id="KW-0862">Zinc</keyword>
<dbReference type="InterPro" id="IPR001876">
    <property type="entry name" value="Znf_RanBP2"/>
</dbReference>
<keyword evidence="2 4" id="KW-0863">Zinc-finger</keyword>
<sequence>NNNNNNNNSHSMNWYFVLSAATICYIVLPYIGNIVYFLKLQKKWGNDIRIHTHVRGWLAQWGVHLLLMNLLSGGMTVGVELCNSNCFGWDLFAMGLTERYLKKLSIFRVCINVVFENIPSLACQLLFTYVWNDSKWEVITTWAAVITCTSVAWDLFHFYRSSTVFCRHTTYFGEEHTTFDMQLHGSHSPIANQNAADWNWDWDDFEFNRKYLVLRPLALKRAIAKCLQLHASHVEINHSILVNNGGIQIGFTIFNFQKNLVQLTDAIVSCCDQQSLQQAIGEHWELHTKMVHIAAVHVMDETGHFQSVWPSSNRKIGRFSHFQSFMLLSPRCDNDSAVVTIPHTELLRTGRDVASIEMVDNLSMVATVKNNVADMIELRSKDRSDVAVNNTLVESSKSVQISSDDKYHNVNLWNCESCTFSNNPNADTCTRCGDPRQPQPDHIIADSNLIPTIGSEFEHVVQPDELTV</sequence>
<dbReference type="SMART" id="SM00547">
    <property type="entry name" value="ZnF_RBZ"/>
    <property type="match status" value="1"/>
</dbReference>
<dbReference type="PROSITE" id="PS50199">
    <property type="entry name" value="ZF_RANBP2_2"/>
    <property type="match status" value="1"/>
</dbReference>
<evidence type="ECO:0000259" key="6">
    <source>
        <dbReference type="PROSITE" id="PS50199"/>
    </source>
</evidence>
<dbReference type="GO" id="GO:0008270">
    <property type="term" value="F:zinc ion binding"/>
    <property type="evidence" value="ECO:0007669"/>
    <property type="project" value="UniProtKB-KW"/>
</dbReference>